<dbReference type="InterPro" id="IPR027417">
    <property type="entry name" value="P-loop_NTPase"/>
</dbReference>
<sequence>MTMADVLSTDPNEPPGISPEPDILLDGWSNSRPKPPWVVDAEMNGHTIDWSNFVDLHRKFGNESREPGGNRTPKTGRSKPSDLQEPAVPGSVPPLREPGTAKYVDIGALLDGSGLESLKPVVLKRNDGCRLFYAGQVNNVFGDPESGKTWVCLAAVVEALHAGLRSLIIDLDHNGAVATIARLVALGAPEVALRDQTRFRYIEPEDHLELLEVVGDMGIWEPTVAVVDSIGELLPLFGFNSNSADDFTSVHTRVLKPLARSGACVLAVDHLAKGQDSRTQGPGGTAAKRRAIGGVSMRVKVKEPFTPGKGGSAYLSVNKDRHGGLRQHCPTGDPEPSAGLFVLYAFTDGILEWEVKAPDGTSAPADAVPSDDLAAIAALDPPPATVEDARQRLGWQKQRAGRALKAWREKGASVPGSRSGGTEPGTADE</sequence>
<feature type="region of interest" description="Disordered" evidence="1">
    <location>
        <begin position="1"/>
        <end position="36"/>
    </location>
</feature>
<proteinExistence type="predicted"/>
<comment type="caution">
    <text evidence="2">The sequence shown here is derived from an EMBL/GenBank/DDBJ whole genome shotgun (WGS) entry which is preliminary data.</text>
</comment>
<accession>A0AB38FFH8</accession>
<organism evidence="2 3">
    <name type="scientific">Rhodococcus wratislaviensis</name>
    <name type="common">Tsukamurella wratislaviensis</name>
    <dbReference type="NCBI Taxonomy" id="44752"/>
    <lineage>
        <taxon>Bacteria</taxon>
        <taxon>Bacillati</taxon>
        <taxon>Actinomycetota</taxon>
        <taxon>Actinomycetes</taxon>
        <taxon>Mycobacteriales</taxon>
        <taxon>Nocardiaceae</taxon>
        <taxon>Rhodococcus</taxon>
    </lineage>
</organism>
<evidence type="ECO:0000313" key="2">
    <source>
        <dbReference type="EMBL" id="SPZ40393.1"/>
    </source>
</evidence>
<dbReference type="Gene3D" id="3.40.50.300">
    <property type="entry name" value="P-loop containing nucleotide triphosphate hydrolases"/>
    <property type="match status" value="1"/>
</dbReference>
<dbReference type="SUPFAM" id="SSF52540">
    <property type="entry name" value="P-loop containing nucleoside triphosphate hydrolases"/>
    <property type="match status" value="1"/>
</dbReference>
<dbReference type="Proteomes" id="UP000251211">
    <property type="component" value="Unassembled WGS sequence"/>
</dbReference>
<protein>
    <submittedName>
        <fullName evidence="2">Uncharacterized protein</fullName>
    </submittedName>
</protein>
<name>A0AB38FFH8_RHOWR</name>
<feature type="region of interest" description="Disordered" evidence="1">
    <location>
        <begin position="397"/>
        <end position="429"/>
    </location>
</feature>
<dbReference type="AlphaFoldDB" id="A0AB38FFH8"/>
<feature type="region of interest" description="Disordered" evidence="1">
    <location>
        <begin position="60"/>
        <end position="99"/>
    </location>
</feature>
<reference evidence="2 3" key="1">
    <citation type="submission" date="2018-06" db="EMBL/GenBank/DDBJ databases">
        <authorList>
            <consortium name="Pathogen Informatics"/>
            <person name="Doyle S."/>
        </authorList>
    </citation>
    <scope>NUCLEOTIDE SEQUENCE [LARGE SCALE GENOMIC DNA]</scope>
    <source>
        <strain evidence="2 3">NCTC13229</strain>
    </source>
</reference>
<evidence type="ECO:0000256" key="1">
    <source>
        <dbReference type="SAM" id="MobiDB-lite"/>
    </source>
</evidence>
<gene>
    <name evidence="2" type="ORF">NCTC13229_03872</name>
</gene>
<dbReference type="EMBL" id="UAUI01000014">
    <property type="protein sequence ID" value="SPZ40393.1"/>
    <property type="molecule type" value="Genomic_DNA"/>
</dbReference>
<evidence type="ECO:0000313" key="3">
    <source>
        <dbReference type="Proteomes" id="UP000251211"/>
    </source>
</evidence>